<feature type="signal peptide" evidence="1">
    <location>
        <begin position="1"/>
        <end position="22"/>
    </location>
</feature>
<gene>
    <name evidence="2" type="ORF">KUF71_018652</name>
</gene>
<organism evidence="2 3">
    <name type="scientific">Frankliniella fusca</name>
    <dbReference type="NCBI Taxonomy" id="407009"/>
    <lineage>
        <taxon>Eukaryota</taxon>
        <taxon>Metazoa</taxon>
        <taxon>Ecdysozoa</taxon>
        <taxon>Arthropoda</taxon>
        <taxon>Hexapoda</taxon>
        <taxon>Insecta</taxon>
        <taxon>Pterygota</taxon>
        <taxon>Neoptera</taxon>
        <taxon>Paraneoptera</taxon>
        <taxon>Thysanoptera</taxon>
        <taxon>Terebrantia</taxon>
        <taxon>Thripoidea</taxon>
        <taxon>Thripidae</taxon>
        <taxon>Frankliniella</taxon>
    </lineage>
</organism>
<dbReference type="Proteomes" id="UP001219518">
    <property type="component" value="Unassembled WGS sequence"/>
</dbReference>
<name>A0AAE1GRB9_9NEOP</name>
<reference evidence="2" key="1">
    <citation type="submission" date="2021-07" db="EMBL/GenBank/DDBJ databases">
        <authorList>
            <person name="Catto M.A."/>
            <person name="Jacobson A."/>
            <person name="Kennedy G."/>
            <person name="Labadie P."/>
            <person name="Hunt B.G."/>
            <person name="Srinivasan R."/>
        </authorList>
    </citation>
    <scope>NUCLEOTIDE SEQUENCE</scope>
    <source>
        <strain evidence="2">PL_HMW_Pooled</strain>
        <tissue evidence="2">Head</tissue>
    </source>
</reference>
<protein>
    <submittedName>
        <fullName evidence="2">Gamma-tubulin complex component 6</fullName>
    </submittedName>
</protein>
<proteinExistence type="predicted"/>
<evidence type="ECO:0000313" key="3">
    <source>
        <dbReference type="Proteomes" id="UP001219518"/>
    </source>
</evidence>
<dbReference type="EMBL" id="JAHWGI010000031">
    <property type="protein sequence ID" value="KAK3908140.1"/>
    <property type="molecule type" value="Genomic_DNA"/>
</dbReference>
<evidence type="ECO:0000313" key="2">
    <source>
        <dbReference type="EMBL" id="KAK3908140.1"/>
    </source>
</evidence>
<keyword evidence="3" id="KW-1185">Reference proteome</keyword>
<feature type="chain" id="PRO_5041898075" evidence="1">
    <location>
        <begin position="23"/>
        <end position="67"/>
    </location>
</feature>
<sequence length="67" mass="7341">MAMACLWAILAMAMPCPWPGHGLPMSIIPWPFYPWAVAMAGRGHGNAHGYNPMIEGLIIAKFIFSQV</sequence>
<keyword evidence="1" id="KW-0732">Signal</keyword>
<dbReference type="AlphaFoldDB" id="A0AAE1GRB9"/>
<evidence type="ECO:0000256" key="1">
    <source>
        <dbReference type="SAM" id="SignalP"/>
    </source>
</evidence>
<comment type="caution">
    <text evidence="2">The sequence shown here is derived from an EMBL/GenBank/DDBJ whole genome shotgun (WGS) entry which is preliminary data.</text>
</comment>
<accession>A0AAE1GRB9</accession>
<reference evidence="2" key="2">
    <citation type="journal article" date="2023" name="BMC Genomics">
        <title>Pest status, molecular evolution, and epigenetic factors derived from the genome assembly of Frankliniella fusca, a thysanopteran phytovirus vector.</title>
        <authorList>
            <person name="Catto M.A."/>
            <person name="Labadie P.E."/>
            <person name="Jacobson A.L."/>
            <person name="Kennedy G.G."/>
            <person name="Srinivasan R."/>
            <person name="Hunt B.G."/>
        </authorList>
    </citation>
    <scope>NUCLEOTIDE SEQUENCE</scope>
    <source>
        <strain evidence="2">PL_HMW_Pooled</strain>
    </source>
</reference>